<dbReference type="KEGG" id="pswu:SY83_11785"/>
<sequence length="371" mass="40399">MNKQKLLILVTSVGLLSTTAVVGANGLLEKVKGIVRNDIVVSIDGTDTALHPVYINGKAYLPARDTAAALGYGLSYNIKDKEIQIQGNGDGQEEAALMQTQGVIASVTPIDQYVRIEVLGHGPNSWIMLNVDKETVLTSRSGQAVTAKDLKAGMHVYAKYGPVMAMSYPGQSHAVSVEVMEERLIKEQAIFTVKKGDDGWQIQFGELKDGVEVPSLTLNAGKETMLISAEGQPVEWSQLKPGTKVRAYYGPIMTKSIPPQSPAHVIVVLEEQLDAASVKEYRDLGWKHVPDAEKKHLITKKEEAQVSIFPAKGAGIMTYTEQQKKLLAEIVAKNGNLVSVNYTTDQDALLGPLMVVFDAETKEHIGFFVRK</sequence>
<dbReference type="RefSeq" id="WP_068606704.1">
    <property type="nucleotide sequence ID" value="NZ_CP011388.1"/>
</dbReference>
<keyword evidence="1" id="KW-0732">Signal</keyword>
<feature type="signal peptide" evidence="1">
    <location>
        <begin position="1"/>
        <end position="23"/>
    </location>
</feature>
<accession>A0A172TIQ0</accession>
<reference evidence="2 3" key="1">
    <citation type="submission" date="2015-01" db="EMBL/GenBank/DDBJ databases">
        <title>Paenibacillus swuensis/DY6/whole genome sequencing.</title>
        <authorList>
            <person name="Kim M.K."/>
            <person name="Srinivasan S."/>
            <person name="Lee J.-J."/>
        </authorList>
    </citation>
    <scope>NUCLEOTIDE SEQUENCE [LARGE SCALE GENOMIC DNA]</scope>
    <source>
        <strain evidence="2 3">DY6</strain>
    </source>
</reference>
<dbReference type="PATRIC" id="fig|1178515.4.peg.2353"/>
<keyword evidence="3" id="KW-1185">Reference proteome</keyword>
<organism evidence="2 3">
    <name type="scientific">Paenibacillus swuensis</name>
    <dbReference type="NCBI Taxonomy" id="1178515"/>
    <lineage>
        <taxon>Bacteria</taxon>
        <taxon>Bacillati</taxon>
        <taxon>Bacillota</taxon>
        <taxon>Bacilli</taxon>
        <taxon>Bacillales</taxon>
        <taxon>Paenibacillaceae</taxon>
        <taxon>Paenibacillus</taxon>
    </lineage>
</organism>
<feature type="chain" id="PRO_5008000829" description="Copper amine oxidase-like N-terminal domain-containing protein" evidence="1">
    <location>
        <begin position="24"/>
        <end position="371"/>
    </location>
</feature>
<protein>
    <recommendedName>
        <fullName evidence="4">Copper amine oxidase-like N-terminal domain-containing protein</fullName>
    </recommendedName>
</protein>
<evidence type="ECO:0000256" key="1">
    <source>
        <dbReference type="SAM" id="SignalP"/>
    </source>
</evidence>
<evidence type="ECO:0008006" key="4">
    <source>
        <dbReference type="Google" id="ProtNLM"/>
    </source>
</evidence>
<evidence type="ECO:0000313" key="3">
    <source>
        <dbReference type="Proteomes" id="UP000076927"/>
    </source>
</evidence>
<proteinExistence type="predicted"/>
<name>A0A172TIQ0_9BACL</name>
<gene>
    <name evidence="2" type="ORF">SY83_11785</name>
</gene>
<evidence type="ECO:0000313" key="2">
    <source>
        <dbReference type="EMBL" id="ANE46842.1"/>
    </source>
</evidence>
<dbReference type="AlphaFoldDB" id="A0A172TIQ0"/>
<dbReference type="Proteomes" id="UP000076927">
    <property type="component" value="Chromosome"/>
</dbReference>
<dbReference type="EMBL" id="CP011388">
    <property type="protein sequence ID" value="ANE46842.1"/>
    <property type="molecule type" value="Genomic_DNA"/>
</dbReference>